<dbReference type="AlphaFoldDB" id="A0A7D9DF14"/>
<organism evidence="1 2">
    <name type="scientific">Paramuricea clavata</name>
    <name type="common">Red gorgonian</name>
    <name type="synonym">Violescent sea-whip</name>
    <dbReference type="NCBI Taxonomy" id="317549"/>
    <lineage>
        <taxon>Eukaryota</taxon>
        <taxon>Metazoa</taxon>
        <taxon>Cnidaria</taxon>
        <taxon>Anthozoa</taxon>
        <taxon>Octocorallia</taxon>
        <taxon>Malacalcyonacea</taxon>
        <taxon>Plexauridae</taxon>
        <taxon>Paramuricea</taxon>
    </lineage>
</organism>
<comment type="caution">
    <text evidence="1">The sequence shown here is derived from an EMBL/GenBank/DDBJ whole genome shotgun (WGS) entry which is preliminary data.</text>
</comment>
<dbReference type="EMBL" id="CACRXK020000594">
    <property type="protein sequence ID" value="CAB3983262.1"/>
    <property type="molecule type" value="Genomic_DNA"/>
</dbReference>
<dbReference type="OrthoDB" id="5983751at2759"/>
<evidence type="ECO:0000313" key="2">
    <source>
        <dbReference type="Proteomes" id="UP001152795"/>
    </source>
</evidence>
<dbReference type="Proteomes" id="UP001152795">
    <property type="component" value="Unassembled WGS sequence"/>
</dbReference>
<accession>A0A7D9DF14</accession>
<evidence type="ECO:0000313" key="1">
    <source>
        <dbReference type="EMBL" id="CAB3983262.1"/>
    </source>
</evidence>
<sequence>MLEEIIACFFSLFSTLASDPPRLSRELNDINTSPSEQRTRYTWEDKIHKEYVSFEEDNPPSQIEYVQLGHELRNKPIYIQSLLRSLKANFTITLAVLPLAFLGMALIYFDLRTVDLCSEWEAKNYTVSFDVRRIKLIGEGFQSVILHLVVPFLLLVLFGWTEFKRHYSSTILVGLLAGIFNTLFLSFLLLYGIDDTSSIVTYNVPGNLLFPVASLWEYAIVVRNIRQNHQTVSYSGRHIFTVLAVPVLSTLAMAVFYKYAVVNWFISLDNVLYKFILAILTPTLALVPTTICRHMALWRTSEIIEPERSFALVYFIRAMFITLYRIMQADFENIWLFVGLSLLSGVSSLLKTATVGIRENAWARVIGFLNRTCCTRLHHLPGNTPHHRRLKADTEIQNILFENNSLILSQSYIVLYTITKFQLSDWPVLKPSLTRIAIGLVIEFVFNFLSTFIRIQWYNIPTVRVWSKYWKRHVFANAIILAVLVVYYFTQPLLAVFQDRFHDSGTGNYTFRNCTLPYESWR</sequence>
<keyword evidence="2" id="KW-1185">Reference proteome</keyword>
<name>A0A7D9DF14_PARCT</name>
<reference evidence="1" key="1">
    <citation type="submission" date="2020-04" db="EMBL/GenBank/DDBJ databases">
        <authorList>
            <person name="Alioto T."/>
            <person name="Alioto T."/>
            <person name="Gomez Garrido J."/>
        </authorList>
    </citation>
    <scope>NUCLEOTIDE SEQUENCE</scope>
    <source>
        <strain evidence="1">A484AB</strain>
    </source>
</reference>
<gene>
    <name evidence="1" type="ORF">PACLA_8A074392</name>
</gene>
<proteinExistence type="predicted"/>
<protein>
    <submittedName>
        <fullName evidence="1">Uncharacterized protein</fullName>
    </submittedName>
</protein>